<dbReference type="SMART" id="SM00609">
    <property type="entry name" value="VIT"/>
    <property type="match status" value="1"/>
</dbReference>
<dbReference type="PANTHER" id="PTHR45737">
    <property type="entry name" value="VON WILLEBRAND FACTOR A DOMAIN-CONTAINING PROTEIN 5A"/>
    <property type="match status" value="1"/>
</dbReference>
<sequence precursor="true">MLVNLSFRRMACLAALALTLLAPGVSLAQGVLIEARNDMAFVLPRLRIMPHPLPRPQPQPQQAYKIKALTINANLADQIAKVQVTQSFVNTGNRQMEVSFVYPLPYDGAVDQLTFMVDGTEYEAKLLSATEARTIYEGYMRRNQDPALMEWMGHGMFKTSVFPVPPGAERSVTLKYTQVVRKTGGLTEFLFPMSTAKYTATPVEKIAINVNIQSQASIKNVYSPTHSVDIQRPSNIQAVVKFEVENETPASDFRLLYDIGDEAVGATVLSYRPLPNEDGYFLMMVSPEVRKSTEEQPRKTVVFVVDRSGSMSGKKMEQAKNALRFVINNLHEGDLFNVIAYDSVVESFQPELQRYNDDTRKRALGWIEGVYAGGSTNIDGALKAALGQLVDNKQPSYVVFLTDGLPTAGETKEQQIVINAAERNKVRARVFSMGVGYDVNSRLLDKLARKLYGQSEYVRPNDDIEEQVARLYERIGAPALSNVDIAYDLEGASVEQGSAVNRVYPRETYDLFAGDQLVVVGRYRKPGAAKVTIAGTVSEAEQSFDFPAELTRHSGDETYAFVEKLWATRRVGEIIDEIDISGKNQELIDELVSLSTKHGILTPYTSFLADDQPQLRPPGEVRALAADAFGALEQNAGGQAGFAQRAEKGAMKRAAQAPAPGAARYRNAQDGSLQVVQNVQNVASKTFFLRDGRWVDSSVTPEQIAKAQKVERFSKEYFDLVDKHGADAAPYLAIEGSVVVQLGDQTYAF</sequence>
<dbReference type="Pfam" id="PF08487">
    <property type="entry name" value="VIT"/>
    <property type="match status" value="1"/>
</dbReference>
<evidence type="ECO:0000256" key="1">
    <source>
        <dbReference type="SAM" id="SignalP"/>
    </source>
</evidence>
<evidence type="ECO:0000313" key="5">
    <source>
        <dbReference type="Proteomes" id="UP000317648"/>
    </source>
</evidence>
<dbReference type="PANTHER" id="PTHR45737:SF6">
    <property type="entry name" value="VON WILLEBRAND FACTOR A DOMAIN-CONTAINING PROTEIN 5A"/>
    <property type="match status" value="1"/>
</dbReference>
<dbReference type="InterPro" id="IPR013694">
    <property type="entry name" value="VIT"/>
</dbReference>
<evidence type="ECO:0000313" key="4">
    <source>
        <dbReference type="EMBL" id="QDU93807.1"/>
    </source>
</evidence>
<dbReference type="InterPro" id="IPR002035">
    <property type="entry name" value="VWF_A"/>
</dbReference>
<evidence type="ECO:0000259" key="3">
    <source>
        <dbReference type="PROSITE" id="PS51468"/>
    </source>
</evidence>
<keyword evidence="5" id="KW-1185">Reference proteome</keyword>
<dbReference type="Proteomes" id="UP000317648">
    <property type="component" value="Chromosome"/>
</dbReference>
<proteinExistence type="predicted"/>
<gene>
    <name evidence="4" type="ORF">Pla8534_15900</name>
</gene>
<dbReference type="Pfam" id="PF13768">
    <property type="entry name" value="VWA_3"/>
    <property type="match status" value="1"/>
</dbReference>
<dbReference type="Gene3D" id="3.40.50.410">
    <property type="entry name" value="von Willebrand factor, type A domain"/>
    <property type="match status" value="1"/>
</dbReference>
<dbReference type="OrthoDB" id="9784383at2"/>
<dbReference type="PROSITE" id="PS50234">
    <property type="entry name" value="VWFA"/>
    <property type="match status" value="1"/>
</dbReference>
<organism evidence="4 5">
    <name type="scientific">Lignipirellula cremea</name>
    <dbReference type="NCBI Taxonomy" id="2528010"/>
    <lineage>
        <taxon>Bacteria</taxon>
        <taxon>Pseudomonadati</taxon>
        <taxon>Planctomycetota</taxon>
        <taxon>Planctomycetia</taxon>
        <taxon>Pirellulales</taxon>
        <taxon>Pirellulaceae</taxon>
        <taxon>Lignipirellula</taxon>
    </lineage>
</organism>
<dbReference type="PROSITE" id="PS51468">
    <property type="entry name" value="VIT"/>
    <property type="match status" value="1"/>
</dbReference>
<dbReference type="InterPro" id="IPR036465">
    <property type="entry name" value="vWFA_dom_sf"/>
</dbReference>
<feature type="domain" description="VIT" evidence="3">
    <location>
        <begin position="50"/>
        <end position="178"/>
    </location>
</feature>
<feature type="signal peptide" evidence="1">
    <location>
        <begin position="1"/>
        <end position="28"/>
    </location>
</feature>
<protein>
    <submittedName>
        <fullName evidence="4">von Willebrand factor type A domain protein</fullName>
    </submittedName>
</protein>
<dbReference type="EMBL" id="CP036433">
    <property type="protein sequence ID" value="QDU93807.1"/>
    <property type="molecule type" value="Genomic_DNA"/>
</dbReference>
<dbReference type="KEGG" id="lcre:Pla8534_15900"/>
<dbReference type="AlphaFoldDB" id="A0A518DPN5"/>
<dbReference type="SMART" id="SM00327">
    <property type="entry name" value="VWA"/>
    <property type="match status" value="1"/>
</dbReference>
<dbReference type="SUPFAM" id="SSF53300">
    <property type="entry name" value="vWA-like"/>
    <property type="match status" value="1"/>
</dbReference>
<keyword evidence="1" id="KW-0732">Signal</keyword>
<reference evidence="4 5" key="1">
    <citation type="submission" date="2019-02" db="EMBL/GenBank/DDBJ databases">
        <title>Deep-cultivation of Planctomycetes and their phenomic and genomic characterization uncovers novel biology.</title>
        <authorList>
            <person name="Wiegand S."/>
            <person name="Jogler M."/>
            <person name="Boedeker C."/>
            <person name="Pinto D."/>
            <person name="Vollmers J."/>
            <person name="Rivas-Marin E."/>
            <person name="Kohn T."/>
            <person name="Peeters S.H."/>
            <person name="Heuer A."/>
            <person name="Rast P."/>
            <person name="Oberbeckmann S."/>
            <person name="Bunk B."/>
            <person name="Jeske O."/>
            <person name="Meyerdierks A."/>
            <person name="Storesund J.E."/>
            <person name="Kallscheuer N."/>
            <person name="Luecker S."/>
            <person name="Lage O.M."/>
            <person name="Pohl T."/>
            <person name="Merkel B.J."/>
            <person name="Hornburger P."/>
            <person name="Mueller R.-W."/>
            <person name="Bruemmer F."/>
            <person name="Labrenz M."/>
            <person name="Spormann A.M."/>
            <person name="Op den Camp H."/>
            <person name="Overmann J."/>
            <person name="Amann R."/>
            <person name="Jetten M.S.M."/>
            <person name="Mascher T."/>
            <person name="Medema M.H."/>
            <person name="Devos D.P."/>
            <person name="Kaster A.-K."/>
            <person name="Ovreas L."/>
            <person name="Rohde M."/>
            <person name="Galperin M.Y."/>
            <person name="Jogler C."/>
        </authorList>
    </citation>
    <scope>NUCLEOTIDE SEQUENCE [LARGE SCALE GENOMIC DNA]</scope>
    <source>
        <strain evidence="4 5">Pla85_3_4</strain>
    </source>
</reference>
<feature type="chain" id="PRO_5022043583" evidence="1">
    <location>
        <begin position="29"/>
        <end position="749"/>
    </location>
</feature>
<dbReference type="RefSeq" id="WP_145051125.1">
    <property type="nucleotide sequence ID" value="NZ_CP036433.1"/>
</dbReference>
<accession>A0A518DPN5</accession>
<feature type="domain" description="VWFA" evidence="2">
    <location>
        <begin position="300"/>
        <end position="475"/>
    </location>
</feature>
<evidence type="ECO:0000259" key="2">
    <source>
        <dbReference type="PROSITE" id="PS50234"/>
    </source>
</evidence>
<name>A0A518DPN5_9BACT</name>